<feature type="compositionally biased region" description="Acidic residues" evidence="1">
    <location>
        <begin position="252"/>
        <end position="277"/>
    </location>
</feature>
<dbReference type="AlphaFoldDB" id="A0A9P4IML5"/>
<gene>
    <name evidence="2" type="ORF">NA57DRAFT_71710</name>
</gene>
<keyword evidence="3" id="KW-1185">Reference proteome</keyword>
<feature type="compositionally biased region" description="Basic and acidic residues" evidence="1">
    <location>
        <begin position="501"/>
        <end position="520"/>
    </location>
</feature>
<evidence type="ECO:0000313" key="3">
    <source>
        <dbReference type="Proteomes" id="UP000799772"/>
    </source>
</evidence>
<feature type="compositionally biased region" description="Basic residues" evidence="1">
    <location>
        <begin position="745"/>
        <end position="761"/>
    </location>
</feature>
<feature type="compositionally biased region" description="Low complexity" evidence="1">
    <location>
        <begin position="654"/>
        <end position="664"/>
    </location>
</feature>
<feature type="region of interest" description="Disordered" evidence="1">
    <location>
        <begin position="565"/>
        <end position="780"/>
    </location>
</feature>
<evidence type="ECO:0000256" key="1">
    <source>
        <dbReference type="SAM" id="MobiDB-lite"/>
    </source>
</evidence>
<sequence length="798" mass="88250">MASSSQAGQSSGSSSRAHHGIMHYLFGDYYAGNPPEDPDVPRPNRVRGIKFLDESGNDVTENVINHPPLSVRIKGELRYRSIPIFKHLKRPSPTQINSIRNGARHGFLTGAKVWPASWFDGVDLNAPAIPVDDGDAKYWYYTDHLEEEGQDEWLTTNGVMKEEDGSNLYFVIDDMGRDIALPVYHFWIKDGDRDPTHDFNFGKELDAEIARQKAAKQNSSTSGSPKSSQKARYPYANLVEDETSAEEALVVEESSEDEGVGVEESVTEYEEEGEGELEPFKGGIAEDFPPEDVSEVDSADELDNSLYIAPPLKPTNVPAISRHVTYGLERIAIPRWHRDSSNYDLFPWQLEDEKFQERYVHYQKVLCEEGGFIQALNEIKRFNSRAWKRLTLGMRAGDSDKYFPPFNSKSVSTQLGSNLVVTGYDRSPDEFKIHQEVLCSTAERLANVHCRTEEWWRPLRPDTWWFFQLHPTDTTDSKALIPPQVSPGRPSKLFDNGSRSSPHDPRLPSNKLLERERSARDNTVIEPDVPELPSGHALAFLNDYSTVFDEENEVMESYRYEHLNDLPLPSTPRPLPPSGTGPTGLGIGFSTTPGPASTQNKKRKHGEDVSRISSAPDANTSPPASKRSKRQEDSPSIPAPSSARKNLAEKKKSSSTSATHKSPSGGSASRPLVMAEYGMRQRSASIPARETRSSTPSPPPDSPVNAPPTSKRSSPPSISSLKTKTTGKSPAGKTKVGKETAGKKTAGKKTVGKKTVGKKTTTKKEPASKIPDRKGRPKRAAAIKAEEIVHAALKSVED</sequence>
<feature type="compositionally biased region" description="Polar residues" evidence="1">
    <location>
        <begin position="611"/>
        <end position="623"/>
    </location>
</feature>
<accession>A0A9P4IML5</accession>
<protein>
    <submittedName>
        <fullName evidence="2">Uncharacterized protein</fullName>
    </submittedName>
</protein>
<dbReference type="EMBL" id="ML978122">
    <property type="protein sequence ID" value="KAF2102723.1"/>
    <property type="molecule type" value="Genomic_DNA"/>
</dbReference>
<feature type="region of interest" description="Disordered" evidence="1">
    <location>
        <begin position="210"/>
        <end position="232"/>
    </location>
</feature>
<feature type="compositionally biased region" description="Pro residues" evidence="1">
    <location>
        <begin position="696"/>
        <end position="706"/>
    </location>
</feature>
<dbReference type="Proteomes" id="UP000799772">
    <property type="component" value="Unassembled WGS sequence"/>
</dbReference>
<organism evidence="2 3">
    <name type="scientific">Rhizodiscina lignyota</name>
    <dbReference type="NCBI Taxonomy" id="1504668"/>
    <lineage>
        <taxon>Eukaryota</taxon>
        <taxon>Fungi</taxon>
        <taxon>Dikarya</taxon>
        <taxon>Ascomycota</taxon>
        <taxon>Pezizomycotina</taxon>
        <taxon>Dothideomycetes</taxon>
        <taxon>Pleosporomycetidae</taxon>
        <taxon>Aulographales</taxon>
        <taxon>Rhizodiscinaceae</taxon>
        <taxon>Rhizodiscina</taxon>
    </lineage>
</organism>
<feature type="compositionally biased region" description="Polar residues" evidence="1">
    <location>
        <begin position="589"/>
        <end position="599"/>
    </location>
</feature>
<feature type="compositionally biased region" description="Basic and acidic residues" evidence="1">
    <location>
        <begin position="762"/>
        <end position="774"/>
    </location>
</feature>
<feature type="region of interest" description="Disordered" evidence="1">
    <location>
        <begin position="476"/>
        <end position="535"/>
    </location>
</feature>
<evidence type="ECO:0000313" key="2">
    <source>
        <dbReference type="EMBL" id="KAF2102723.1"/>
    </source>
</evidence>
<reference evidence="2" key="1">
    <citation type="journal article" date="2020" name="Stud. Mycol.">
        <title>101 Dothideomycetes genomes: a test case for predicting lifestyles and emergence of pathogens.</title>
        <authorList>
            <person name="Haridas S."/>
            <person name="Albert R."/>
            <person name="Binder M."/>
            <person name="Bloem J."/>
            <person name="Labutti K."/>
            <person name="Salamov A."/>
            <person name="Andreopoulos B."/>
            <person name="Baker S."/>
            <person name="Barry K."/>
            <person name="Bills G."/>
            <person name="Bluhm B."/>
            <person name="Cannon C."/>
            <person name="Castanera R."/>
            <person name="Culley D."/>
            <person name="Daum C."/>
            <person name="Ezra D."/>
            <person name="Gonzalez J."/>
            <person name="Henrissat B."/>
            <person name="Kuo A."/>
            <person name="Liang C."/>
            <person name="Lipzen A."/>
            <person name="Lutzoni F."/>
            <person name="Magnuson J."/>
            <person name="Mondo S."/>
            <person name="Nolan M."/>
            <person name="Ohm R."/>
            <person name="Pangilinan J."/>
            <person name="Park H.-J."/>
            <person name="Ramirez L."/>
            <person name="Alfaro M."/>
            <person name="Sun H."/>
            <person name="Tritt A."/>
            <person name="Yoshinaga Y."/>
            <person name="Zwiers L.-H."/>
            <person name="Turgeon B."/>
            <person name="Goodwin S."/>
            <person name="Spatafora J."/>
            <person name="Crous P."/>
            <person name="Grigoriev I."/>
        </authorList>
    </citation>
    <scope>NUCLEOTIDE SEQUENCE</scope>
    <source>
        <strain evidence="2">CBS 133067</strain>
    </source>
</reference>
<feature type="compositionally biased region" description="Low complexity" evidence="1">
    <location>
        <begin position="707"/>
        <end position="734"/>
    </location>
</feature>
<feature type="compositionally biased region" description="Low complexity" evidence="1">
    <location>
        <begin position="219"/>
        <end position="228"/>
    </location>
</feature>
<proteinExistence type="predicted"/>
<comment type="caution">
    <text evidence="2">The sequence shown here is derived from an EMBL/GenBank/DDBJ whole genome shotgun (WGS) entry which is preliminary data.</text>
</comment>
<name>A0A9P4IML5_9PEZI</name>
<feature type="region of interest" description="Disordered" evidence="1">
    <location>
        <begin position="252"/>
        <end position="284"/>
    </location>
</feature>
<feature type="compositionally biased region" description="Pro residues" evidence="1">
    <location>
        <begin position="569"/>
        <end position="579"/>
    </location>
</feature>